<organism evidence="1 2">
    <name type="scientific">Pediococcus pentosaceus</name>
    <dbReference type="NCBI Taxonomy" id="1255"/>
    <lineage>
        <taxon>Bacteria</taxon>
        <taxon>Bacillati</taxon>
        <taxon>Bacillota</taxon>
        <taxon>Bacilli</taxon>
        <taxon>Lactobacillales</taxon>
        <taxon>Lactobacillaceae</taxon>
        <taxon>Pediococcus</taxon>
    </lineage>
</organism>
<dbReference type="EMBL" id="JADOFP010000012">
    <property type="protein sequence ID" value="MBF7115777.1"/>
    <property type="molecule type" value="Genomic_DNA"/>
</dbReference>
<accession>A0AB73HH38</accession>
<gene>
    <name evidence="1" type="ORF">ITQ90_10030</name>
</gene>
<sequence length="108" mass="12706">MVDLKNSYHDDYKKSVDVTYNKYTKAFEIRVYDKRILNDLDKKINDSNGNTPDLDKLLNKMKQSSDYVDDKLGKYKHSVQLKSNNDDTVIYYIAYQGKLENNGKIKKQ</sequence>
<dbReference type="RefSeq" id="WP_195750074.1">
    <property type="nucleotide sequence ID" value="NZ_CP197205.1"/>
</dbReference>
<reference evidence="1" key="1">
    <citation type="submission" date="2020-11" db="EMBL/GenBank/DDBJ databases">
        <title>Antibiotic susceptibility profiles of Pediococcus pentosaceus from various origins and their implications for the safety assessment of strains with food-technology applications.</title>
        <authorList>
            <person name="Shani N."/>
            <person name="Oberhaensli S."/>
            <person name="Arias E."/>
        </authorList>
    </citation>
    <scope>NUCLEOTIDE SEQUENCE</scope>
    <source>
        <strain evidence="1">FAM 24207</strain>
    </source>
</reference>
<dbReference type="Proteomes" id="UP001194632">
    <property type="component" value="Unassembled WGS sequence"/>
</dbReference>
<evidence type="ECO:0000313" key="1">
    <source>
        <dbReference type="EMBL" id="MBF7115777.1"/>
    </source>
</evidence>
<name>A0AB73HH38_PEDPE</name>
<comment type="caution">
    <text evidence="1">The sequence shown here is derived from an EMBL/GenBank/DDBJ whole genome shotgun (WGS) entry which is preliminary data.</text>
</comment>
<dbReference type="AlphaFoldDB" id="A0AB73HH38"/>
<evidence type="ECO:0000313" key="2">
    <source>
        <dbReference type="Proteomes" id="UP001194632"/>
    </source>
</evidence>
<evidence type="ECO:0008006" key="3">
    <source>
        <dbReference type="Google" id="ProtNLM"/>
    </source>
</evidence>
<protein>
    <recommendedName>
        <fullName evidence="3">Lipoprotein</fullName>
    </recommendedName>
</protein>
<proteinExistence type="predicted"/>